<comment type="subcellular location">
    <subcellularLocation>
        <location evidence="1">Cell membrane</location>
        <topology evidence="1">Lipid-anchor</topology>
        <topology evidence="1">GPI-anchor</topology>
        <orientation evidence="1">Extracellular side</orientation>
    </subcellularLocation>
    <subcellularLocation>
        <location evidence="9">Membrane raft</location>
        <topology evidence="9">Lipid-anchor</topology>
        <topology evidence="9">GPI-anchor</topology>
        <orientation evidence="9">Extracellular side</orientation>
    </subcellularLocation>
</comment>
<evidence type="ECO:0000256" key="8">
    <source>
        <dbReference type="ARBA" id="ARBA00031037"/>
    </source>
</evidence>
<evidence type="ECO:0000256" key="1">
    <source>
        <dbReference type="ARBA" id="ARBA00004471"/>
    </source>
</evidence>
<evidence type="ECO:0000256" key="9">
    <source>
        <dbReference type="ARBA" id="ARBA00044499"/>
    </source>
</evidence>
<dbReference type="Pfam" id="PF17064">
    <property type="entry name" value="QVR"/>
    <property type="match status" value="1"/>
</dbReference>
<dbReference type="AlphaFoldDB" id="A0A1I8GS37"/>
<proteinExistence type="inferred from homology"/>
<dbReference type="PANTHER" id="PTHR33562:SF31">
    <property type="entry name" value="PROTEIN QUIVER"/>
    <property type="match status" value="1"/>
</dbReference>
<sequence length="155" mass="16948">MKLQFWLVVFISQCSIGRLGFSSDPDFCREQIVNCIECDTSVDPNCRDPFDMTLVKQGLIPSVRCLGVCSKWVYSSGDTKRIRRTCSNKLELKKVSPYLVCIDESRGRGGSLCFCDRRNCNAAVRFASPSVALAVGAAAATVAALADTLGRLHSD</sequence>
<dbReference type="Proteomes" id="UP000095280">
    <property type="component" value="Unplaced"/>
</dbReference>
<evidence type="ECO:0000256" key="3">
    <source>
        <dbReference type="ARBA" id="ARBA00022475"/>
    </source>
</evidence>
<name>A0A1I8GS37_9PLAT</name>
<keyword evidence="6" id="KW-1015">Disulfide bond</keyword>
<keyword evidence="7" id="KW-0325">Glycoprotein</keyword>
<organism evidence="15 16">
    <name type="scientific">Macrostomum lignano</name>
    <dbReference type="NCBI Taxonomy" id="282301"/>
    <lineage>
        <taxon>Eukaryota</taxon>
        <taxon>Metazoa</taxon>
        <taxon>Spiralia</taxon>
        <taxon>Lophotrochozoa</taxon>
        <taxon>Platyhelminthes</taxon>
        <taxon>Rhabditophora</taxon>
        <taxon>Macrostomorpha</taxon>
        <taxon>Macrostomida</taxon>
        <taxon>Macrostomidae</taxon>
        <taxon>Macrostomum</taxon>
    </lineage>
</organism>
<comment type="subunit">
    <text evidence="13">Interacts (via loop 2 of the three-fingered Ly-6 domain) with Sh/shaker; this interaction may stabilize both components of the complex and may be required for targeting or retention of Sh/shaker to neural cell projections. Interacts (via loop 2 of the three-fingered Ly-6 domain) with nAChRalpha3 and potentially other nicotinic acetylcholine receptors; this interaction is required for antagonism of nicotinic acetylcholine receptors.</text>
</comment>
<dbReference type="GO" id="GO:0030431">
    <property type="term" value="P:sleep"/>
    <property type="evidence" value="ECO:0007669"/>
    <property type="project" value="InterPro"/>
</dbReference>
<dbReference type="CDD" id="cd23595">
    <property type="entry name" value="TFP_LU_ECD_Qvr"/>
    <property type="match status" value="1"/>
</dbReference>
<evidence type="ECO:0000256" key="4">
    <source>
        <dbReference type="ARBA" id="ARBA00022729"/>
    </source>
</evidence>
<comment type="similarity">
    <text evidence="2">Belongs to the quiver family.</text>
</comment>
<evidence type="ECO:0000256" key="7">
    <source>
        <dbReference type="ARBA" id="ARBA00023180"/>
    </source>
</evidence>
<dbReference type="GO" id="GO:0045121">
    <property type="term" value="C:membrane raft"/>
    <property type="evidence" value="ECO:0007669"/>
    <property type="project" value="UniProtKB-SubCell"/>
</dbReference>
<evidence type="ECO:0000256" key="5">
    <source>
        <dbReference type="ARBA" id="ARBA00023108"/>
    </source>
</evidence>
<evidence type="ECO:0000256" key="12">
    <source>
        <dbReference type="ARBA" id="ARBA00045788"/>
    </source>
</evidence>
<keyword evidence="4 14" id="KW-0732">Signal</keyword>
<dbReference type="InterPro" id="IPR050975">
    <property type="entry name" value="Sleep_regulator"/>
</dbReference>
<evidence type="ECO:0000256" key="14">
    <source>
        <dbReference type="SAM" id="SignalP"/>
    </source>
</evidence>
<evidence type="ECO:0000256" key="10">
    <source>
        <dbReference type="ARBA" id="ARBA00044524"/>
    </source>
</evidence>
<dbReference type="GO" id="GO:0048511">
    <property type="term" value="P:rhythmic process"/>
    <property type="evidence" value="ECO:0007669"/>
    <property type="project" value="UniProtKB-KW"/>
</dbReference>
<feature type="signal peptide" evidence="14">
    <location>
        <begin position="1"/>
        <end position="17"/>
    </location>
</feature>
<evidence type="ECO:0000313" key="15">
    <source>
        <dbReference type="Proteomes" id="UP000095280"/>
    </source>
</evidence>
<evidence type="ECO:0000256" key="2">
    <source>
        <dbReference type="ARBA" id="ARBA00010522"/>
    </source>
</evidence>
<comment type="function">
    <text evidence="12">Bifunctional regulator of neuronal activity in the mushroom body, and possibly other regions of the brain, that acts as a signaling molecule required for homeostatic regulation of sleep under normal conditions and after sleep deprivation. Reduces neuronal excitability by enhancing Sh/shaker K(+) channel activity; possibly by stabilizing Sh/shaker to increase protein levels, accelerating its activation kinetics, slowing C-type inactivation and enhancing recovery from inactivation. Specifically affects the A-type K(+) current. Antagonizes nicotinic acetylcholine receptors (nAChRs) to reduce synaptic transmission, possibly by preventing their localization to the cell surface. Required for regulation of neuromuscular excitability and plasticity at neuromuscular junctions.</text>
</comment>
<protein>
    <recommendedName>
        <fullName evidence="10">UPAR/Ly6 domain-containing protein qvr</fullName>
    </recommendedName>
    <alternativeName>
        <fullName evidence="11">Protein quiver</fullName>
    </alternativeName>
    <alternativeName>
        <fullName evidence="8">Protein sleepless</fullName>
    </alternativeName>
</protein>
<dbReference type="GO" id="GO:0005886">
    <property type="term" value="C:plasma membrane"/>
    <property type="evidence" value="ECO:0007669"/>
    <property type="project" value="UniProtKB-SubCell"/>
</dbReference>
<keyword evidence="5" id="KW-0090">Biological rhythms</keyword>
<evidence type="ECO:0000256" key="11">
    <source>
        <dbReference type="ARBA" id="ARBA00044561"/>
    </source>
</evidence>
<evidence type="ECO:0000313" key="16">
    <source>
        <dbReference type="WBParaSite" id="maker-uti_cns_0002805-snap-gene-0.8-mRNA-1"/>
    </source>
</evidence>
<evidence type="ECO:0000256" key="13">
    <source>
        <dbReference type="ARBA" id="ARBA00046769"/>
    </source>
</evidence>
<accession>A0A1I8GS37</accession>
<feature type="chain" id="PRO_5021442761" description="UPAR/Ly6 domain-containing protein qvr" evidence="14">
    <location>
        <begin position="18"/>
        <end position="155"/>
    </location>
</feature>
<reference evidence="16" key="1">
    <citation type="submission" date="2016-11" db="UniProtKB">
        <authorList>
            <consortium name="WormBaseParasite"/>
        </authorList>
    </citation>
    <scope>IDENTIFICATION</scope>
</reference>
<dbReference type="InterPro" id="IPR031424">
    <property type="entry name" value="QVR-like"/>
</dbReference>
<dbReference type="PANTHER" id="PTHR33562">
    <property type="entry name" value="ATILLA, ISOFORM B-RELATED-RELATED"/>
    <property type="match status" value="1"/>
</dbReference>
<evidence type="ECO:0000256" key="6">
    <source>
        <dbReference type="ARBA" id="ARBA00023157"/>
    </source>
</evidence>
<keyword evidence="15" id="KW-1185">Reference proteome</keyword>
<keyword evidence="3" id="KW-0472">Membrane</keyword>
<dbReference type="WBParaSite" id="maker-uti_cns_0002805-snap-gene-0.8-mRNA-1">
    <property type="protein sequence ID" value="maker-uti_cns_0002805-snap-gene-0.8-mRNA-1"/>
    <property type="gene ID" value="maker-uti_cns_0002805-snap-gene-0.8"/>
</dbReference>
<dbReference type="GO" id="GO:0032222">
    <property type="term" value="P:regulation of synaptic transmission, cholinergic"/>
    <property type="evidence" value="ECO:0007669"/>
    <property type="project" value="InterPro"/>
</dbReference>
<keyword evidence="3" id="KW-1003">Cell membrane</keyword>